<protein>
    <recommendedName>
        <fullName evidence="3">DNA-binding protein</fullName>
    </recommendedName>
</protein>
<name>A0ABM7I7A1_9MYCO</name>
<sequence>MAGNVRAKAMLDRRIGSARARELAASGSLAQAQQILADSPYRHCVRGGQTLPEAEHALAATVLWHLRVLAGWQPRPGAGTLRLLAGWFEIANICAHARAVSGGENGENEALFALGALGTAWSRLRATSSVAELRHVLTETPWGDPGGDSPSDIAVGVGFAWARRVVVAVPEANDWACGGAALLVARRRFLEGRLLELPAQTNAERILGRRAMAAGSLQEFTSRLPPPARWALSGTADVGELWQAEFRWWSRVERDGLDLLRRPRFGSGPTVGAAAVLAADAWRCRAALQIAAGGGGSMEIYDAVA</sequence>
<gene>
    <name evidence="1" type="ORF">MAUB_05200</name>
</gene>
<evidence type="ECO:0000313" key="2">
    <source>
        <dbReference type="Proteomes" id="UP000465609"/>
    </source>
</evidence>
<reference evidence="1 2" key="1">
    <citation type="journal article" date="2019" name="Emerg. Microbes Infect.">
        <title>Comprehensive subspecies identification of 175 nontuberculous mycobacteria species based on 7547 genomic profiles.</title>
        <authorList>
            <person name="Matsumoto Y."/>
            <person name="Kinjo T."/>
            <person name="Motooka D."/>
            <person name="Nabeya D."/>
            <person name="Jung N."/>
            <person name="Uechi K."/>
            <person name="Horii T."/>
            <person name="Iida T."/>
            <person name="Fujita J."/>
            <person name="Nakamura S."/>
        </authorList>
    </citation>
    <scope>NUCLEOTIDE SEQUENCE [LARGE SCALE GENOMIC DNA]</scope>
    <source>
        <strain evidence="1 2">JCM 15296</strain>
    </source>
</reference>
<dbReference type="SUPFAM" id="SSF103486">
    <property type="entry name" value="V-type ATP synthase subunit C"/>
    <property type="match status" value="1"/>
</dbReference>
<evidence type="ECO:0008006" key="3">
    <source>
        <dbReference type="Google" id="ProtNLM"/>
    </source>
</evidence>
<proteinExistence type="predicted"/>
<keyword evidence="2" id="KW-1185">Reference proteome</keyword>
<dbReference type="EMBL" id="AP022577">
    <property type="protein sequence ID" value="BBX82647.1"/>
    <property type="molecule type" value="Genomic_DNA"/>
</dbReference>
<dbReference type="Proteomes" id="UP000465609">
    <property type="component" value="Chromosome"/>
</dbReference>
<accession>A0ABM7I7A1</accession>
<dbReference type="InterPro" id="IPR036079">
    <property type="entry name" value="ATPase_csu/dsu_sf"/>
</dbReference>
<evidence type="ECO:0000313" key="1">
    <source>
        <dbReference type="EMBL" id="BBX82647.1"/>
    </source>
</evidence>
<organism evidence="1 2">
    <name type="scientific">Mycolicibacterium aubagnense</name>
    <dbReference type="NCBI Taxonomy" id="319707"/>
    <lineage>
        <taxon>Bacteria</taxon>
        <taxon>Bacillati</taxon>
        <taxon>Actinomycetota</taxon>
        <taxon>Actinomycetes</taxon>
        <taxon>Mycobacteriales</taxon>
        <taxon>Mycobacteriaceae</taxon>
        <taxon>Mycolicibacterium</taxon>
    </lineage>
</organism>